<gene>
    <name evidence="1" type="ORF">AALO_G00139080</name>
</gene>
<protein>
    <submittedName>
        <fullName evidence="1">Uncharacterized protein</fullName>
    </submittedName>
</protein>
<dbReference type="AlphaFoldDB" id="A0AAV6GJP1"/>
<keyword evidence="2" id="KW-1185">Reference proteome</keyword>
<evidence type="ECO:0000313" key="1">
    <source>
        <dbReference type="EMBL" id="KAG5274689.1"/>
    </source>
</evidence>
<evidence type="ECO:0000313" key="2">
    <source>
        <dbReference type="Proteomes" id="UP000823561"/>
    </source>
</evidence>
<dbReference type="Proteomes" id="UP000823561">
    <property type="component" value="Chromosome 10"/>
</dbReference>
<dbReference type="EMBL" id="JADWDJ010000010">
    <property type="protein sequence ID" value="KAG5274689.1"/>
    <property type="molecule type" value="Genomic_DNA"/>
</dbReference>
<sequence length="67" mass="7719">MYPQWRPCLHLMTESGCSLTPLTGPETKPEQHDEASPADLFPLIPLIRVAHRLQFQFVLFTILSSRR</sequence>
<proteinExistence type="predicted"/>
<organism evidence="1 2">
    <name type="scientific">Alosa alosa</name>
    <name type="common">allis shad</name>
    <dbReference type="NCBI Taxonomy" id="278164"/>
    <lineage>
        <taxon>Eukaryota</taxon>
        <taxon>Metazoa</taxon>
        <taxon>Chordata</taxon>
        <taxon>Craniata</taxon>
        <taxon>Vertebrata</taxon>
        <taxon>Euteleostomi</taxon>
        <taxon>Actinopterygii</taxon>
        <taxon>Neopterygii</taxon>
        <taxon>Teleostei</taxon>
        <taxon>Clupei</taxon>
        <taxon>Clupeiformes</taxon>
        <taxon>Clupeoidei</taxon>
        <taxon>Clupeidae</taxon>
        <taxon>Alosa</taxon>
    </lineage>
</organism>
<name>A0AAV6GJP1_9TELE</name>
<accession>A0AAV6GJP1</accession>
<reference evidence="1" key="1">
    <citation type="submission" date="2020-10" db="EMBL/GenBank/DDBJ databases">
        <title>Chromosome-scale genome assembly of the Allis shad, Alosa alosa.</title>
        <authorList>
            <person name="Margot Z."/>
            <person name="Christophe K."/>
            <person name="Cabau C."/>
            <person name="Louis A."/>
            <person name="Berthelot C."/>
            <person name="Parey E."/>
            <person name="Roest Crollius H."/>
            <person name="Montfort J."/>
            <person name="Robinson-Rechavi M."/>
            <person name="Bucao C."/>
            <person name="Bouchez O."/>
            <person name="Gislard M."/>
            <person name="Lluch J."/>
            <person name="Milhes M."/>
            <person name="Lampietro C."/>
            <person name="Lopez Roques C."/>
            <person name="Donnadieu C."/>
            <person name="Braasch I."/>
            <person name="Desvignes T."/>
            <person name="Postlethwait J."/>
            <person name="Bobe J."/>
            <person name="Guiguen Y."/>
        </authorList>
    </citation>
    <scope>NUCLEOTIDE SEQUENCE</scope>
    <source>
        <strain evidence="1">M-15738</strain>
        <tissue evidence="1">Blood</tissue>
    </source>
</reference>
<comment type="caution">
    <text evidence="1">The sequence shown here is derived from an EMBL/GenBank/DDBJ whole genome shotgun (WGS) entry which is preliminary data.</text>
</comment>